<keyword evidence="7" id="KW-0413">Isomerase</keyword>
<dbReference type="GO" id="GO:0009982">
    <property type="term" value="F:pseudouridine synthase activity"/>
    <property type="evidence" value="ECO:0007669"/>
    <property type="project" value="InterPro"/>
</dbReference>
<dbReference type="GO" id="GO:1990481">
    <property type="term" value="P:mRNA pseudouridine synthesis"/>
    <property type="evidence" value="ECO:0007669"/>
    <property type="project" value="TreeGrafter"/>
</dbReference>
<dbReference type="FunFam" id="3.30.70.580:FF:000002">
    <property type="entry name" value="tRNA pseudouridine synthase"/>
    <property type="match status" value="1"/>
</dbReference>
<dbReference type="InterPro" id="IPR020103">
    <property type="entry name" value="PsdUridine_synth_cat_dom_sf"/>
</dbReference>
<comment type="function">
    <text evidence="10">Formation of pseudouridine at positions 27 and 28 in the anticodon stem and loop of transfer RNAs; at positions 34 and 36 of intron-containing precursor tRNA(Ile) and at position 35 in the intron-containing tRNA(Tyr). Catalyzes pseudouridylation at position 44 in U2 snRNA. Also catalyzes pseudouridylation of mRNAs.</text>
</comment>
<dbReference type="STRING" id="50376.A0A517LGD6"/>
<dbReference type="Gene3D" id="3.30.70.660">
    <property type="entry name" value="Pseudouridine synthase I, catalytic domain, C-terminal subdomain"/>
    <property type="match status" value="1"/>
</dbReference>
<evidence type="ECO:0000256" key="2">
    <source>
        <dbReference type="ARBA" id="ARBA00001832"/>
    </source>
</evidence>
<dbReference type="GO" id="GO:0005634">
    <property type="term" value="C:nucleus"/>
    <property type="evidence" value="ECO:0007669"/>
    <property type="project" value="UniProtKB-SubCell"/>
</dbReference>
<feature type="region of interest" description="Disordered" evidence="16">
    <location>
        <begin position="615"/>
        <end position="661"/>
    </location>
</feature>
<comment type="catalytic activity">
    <reaction evidence="2">
        <text>uridine in snRNA = pseudouridine in snRNA</text>
        <dbReference type="Rhea" id="RHEA:51124"/>
        <dbReference type="Rhea" id="RHEA-COMP:12891"/>
        <dbReference type="Rhea" id="RHEA-COMP:12892"/>
        <dbReference type="ChEBI" id="CHEBI:65314"/>
        <dbReference type="ChEBI" id="CHEBI:65315"/>
    </reaction>
</comment>
<organism evidence="18 19">
    <name type="scientific">Venturia effusa</name>
    <dbReference type="NCBI Taxonomy" id="50376"/>
    <lineage>
        <taxon>Eukaryota</taxon>
        <taxon>Fungi</taxon>
        <taxon>Dikarya</taxon>
        <taxon>Ascomycota</taxon>
        <taxon>Pezizomycotina</taxon>
        <taxon>Dothideomycetes</taxon>
        <taxon>Pleosporomycetidae</taxon>
        <taxon>Venturiales</taxon>
        <taxon>Venturiaceae</taxon>
        <taxon>Venturia</taxon>
    </lineage>
</organism>
<dbReference type="SUPFAM" id="SSF55120">
    <property type="entry name" value="Pseudouridine synthase"/>
    <property type="match status" value="1"/>
</dbReference>
<feature type="compositionally biased region" description="Low complexity" evidence="16">
    <location>
        <begin position="376"/>
        <end position="385"/>
    </location>
</feature>
<evidence type="ECO:0000256" key="16">
    <source>
        <dbReference type="SAM" id="MobiDB-lite"/>
    </source>
</evidence>
<evidence type="ECO:0000256" key="10">
    <source>
        <dbReference type="ARBA" id="ARBA00053072"/>
    </source>
</evidence>
<evidence type="ECO:0000259" key="17">
    <source>
        <dbReference type="Pfam" id="PF01416"/>
    </source>
</evidence>
<dbReference type="Pfam" id="PF01416">
    <property type="entry name" value="PseudoU_synth_1"/>
    <property type="match status" value="1"/>
</dbReference>
<dbReference type="AlphaFoldDB" id="A0A517LGD6"/>
<feature type="domain" description="Pseudouridine synthase I TruA alpha/beta" evidence="17">
    <location>
        <begin position="440"/>
        <end position="543"/>
    </location>
</feature>
<accession>A0A517LGD6</accession>
<dbReference type="Gene3D" id="3.30.70.580">
    <property type="entry name" value="Pseudouridine synthase I, catalytic domain, N-terminal subdomain"/>
    <property type="match status" value="1"/>
</dbReference>
<protein>
    <recommendedName>
        <fullName evidence="11">tRNA pseudouridine synthase 1</fullName>
    </recommendedName>
    <alternativeName>
        <fullName evidence="12">tRNA pseudouridylate synthase 1</fullName>
    </alternativeName>
    <alternativeName>
        <fullName evidence="13">tRNA-uridine isomerase 1</fullName>
    </alternativeName>
</protein>
<feature type="compositionally biased region" description="Basic and acidic residues" evidence="16">
    <location>
        <begin position="111"/>
        <end position="147"/>
    </location>
</feature>
<dbReference type="PANTHER" id="PTHR11142">
    <property type="entry name" value="PSEUDOURIDYLATE SYNTHASE"/>
    <property type="match status" value="1"/>
</dbReference>
<evidence type="ECO:0000256" key="12">
    <source>
        <dbReference type="ARBA" id="ARBA00079072"/>
    </source>
</evidence>
<gene>
    <name evidence="18" type="ORF">FKW77_000547</name>
</gene>
<evidence type="ECO:0000256" key="15">
    <source>
        <dbReference type="PIRSR" id="PIRSR641708-2"/>
    </source>
</evidence>
<sequence length="720" mass="80602">MEARTEQGQEFRVKVGGSIFGNSLLHFPNLHPAEPTTENHLHAAPGNKKQPELEPGQLFSNQHLRTDMAENDKTQPDSRGQKRKRGNDNSHERRSRPNKGKNMGRATGRRQRNEESQAKRGKWDDERKDGPVATRFTKEEIEADSRQPKRKVAVMLGYSGSGYKGMQMMPDQPTIEGDLFRAFVAAGAISKANADDPKKSSFVRCARTDKGVHAAGNVISLKLIIEDPDIIKKINEALSPQIRVWGIERTTGSFSCYQACDSRWYEYLMPTYCFLPPHPKSYMGKKLVELAEEVGDIKGFHARQEEVAGFWEDAEAKFMQPVLDGLDEDIRALVEEALYRTTTDQEMLGDNEDDDTSSNDGDAAARASDRKEPESVEVTETTPLEIGNASTDVPDTAAEPAVDPRLQAAIKSLKSAYIIAKKTYRLHQSRLTRIKEVFAGYEGTQNYHNYTVRKSFSDPSAKRHIISFAVNPEPIIIGDTEWISLKVHGQSFMMHQIRKMVGMASLIVRCGTPISRLQETFTKDVFSIPKAPGLGLLLERPVFNNYNNRVKGTEREKIDFSVYEKDIDEFKHREIYNRIFREEEQENIFHSFFAHIDNFRDPAFLFLSSKGLKASGKPRLSFSGQGQLSKSQRKGMHPDRRTRIAGHQKEEDEVKSIGGEMGVKGGSDAVREVVQAAAARTVIQATGGDVLAGKAEQVVDEIEQSAKVADDVRSAKGVVL</sequence>
<feature type="region of interest" description="Disordered" evidence="16">
    <location>
        <begin position="29"/>
        <end position="148"/>
    </location>
</feature>
<feature type="region of interest" description="Disordered" evidence="16">
    <location>
        <begin position="342"/>
        <end position="400"/>
    </location>
</feature>
<feature type="active site" description="Nucleophile" evidence="14">
    <location>
        <position position="209"/>
    </location>
</feature>
<feature type="compositionally biased region" description="Basic and acidic residues" evidence="16">
    <location>
        <begin position="636"/>
        <end position="655"/>
    </location>
</feature>
<comment type="subcellular location">
    <subcellularLocation>
        <location evidence="3">Nucleus</location>
    </subcellularLocation>
</comment>
<dbReference type="FunFam" id="3.30.70.660:FF:000002">
    <property type="entry name" value="tRNA pseudouridine synthase"/>
    <property type="match status" value="1"/>
</dbReference>
<reference evidence="18 19" key="1">
    <citation type="submission" date="2019-07" db="EMBL/GenBank/DDBJ databases">
        <title>Finished genome of Venturia effusa.</title>
        <authorList>
            <person name="Young C.A."/>
            <person name="Cox M.P."/>
            <person name="Ganley A.R.D."/>
            <person name="David W.J."/>
        </authorList>
    </citation>
    <scope>NUCLEOTIDE SEQUENCE [LARGE SCALE GENOMIC DNA]</scope>
    <source>
        <strain evidence="19">albino</strain>
    </source>
</reference>
<name>A0A517LGD6_9PEZI</name>
<dbReference type="CDD" id="cd02568">
    <property type="entry name" value="PseudoU_synth_PUS1_PUS2"/>
    <property type="match status" value="1"/>
</dbReference>
<evidence type="ECO:0000256" key="5">
    <source>
        <dbReference type="ARBA" id="ARBA00022664"/>
    </source>
</evidence>
<comment type="catalytic activity">
    <reaction evidence="9">
        <text>a uridine in tRNA = a pseudouridine in tRNA</text>
        <dbReference type="Rhea" id="RHEA:54572"/>
        <dbReference type="Rhea" id="RHEA-COMP:13339"/>
        <dbReference type="Rhea" id="RHEA-COMP:13934"/>
        <dbReference type="ChEBI" id="CHEBI:65314"/>
        <dbReference type="ChEBI" id="CHEBI:65315"/>
    </reaction>
</comment>
<evidence type="ECO:0000256" key="1">
    <source>
        <dbReference type="ARBA" id="ARBA00001166"/>
    </source>
</evidence>
<evidence type="ECO:0000256" key="8">
    <source>
        <dbReference type="ARBA" id="ARBA00023242"/>
    </source>
</evidence>
<evidence type="ECO:0000256" key="3">
    <source>
        <dbReference type="ARBA" id="ARBA00004123"/>
    </source>
</evidence>
<evidence type="ECO:0000256" key="4">
    <source>
        <dbReference type="ARBA" id="ARBA00009375"/>
    </source>
</evidence>
<dbReference type="GO" id="GO:0006397">
    <property type="term" value="P:mRNA processing"/>
    <property type="evidence" value="ECO:0007669"/>
    <property type="project" value="UniProtKB-KW"/>
</dbReference>
<evidence type="ECO:0000256" key="7">
    <source>
        <dbReference type="ARBA" id="ARBA00023235"/>
    </source>
</evidence>
<comment type="catalytic activity">
    <reaction evidence="1">
        <text>a uridine in mRNA = a pseudouridine in mRNA</text>
        <dbReference type="Rhea" id="RHEA:56644"/>
        <dbReference type="Rhea" id="RHEA-COMP:14658"/>
        <dbReference type="Rhea" id="RHEA-COMP:14659"/>
        <dbReference type="ChEBI" id="CHEBI:65314"/>
        <dbReference type="ChEBI" id="CHEBI:65315"/>
    </reaction>
</comment>
<feature type="compositionally biased region" description="Basic and acidic residues" evidence="16">
    <location>
        <begin position="64"/>
        <end position="92"/>
    </location>
</feature>
<dbReference type="Proteomes" id="UP000316270">
    <property type="component" value="Chromosome 12"/>
</dbReference>
<dbReference type="InterPro" id="IPR001406">
    <property type="entry name" value="PsdUridine_synth_TruA"/>
</dbReference>
<evidence type="ECO:0000313" key="19">
    <source>
        <dbReference type="Proteomes" id="UP000316270"/>
    </source>
</evidence>
<evidence type="ECO:0000313" key="18">
    <source>
        <dbReference type="EMBL" id="QDS74705.1"/>
    </source>
</evidence>
<keyword evidence="19" id="KW-1185">Reference proteome</keyword>
<dbReference type="InterPro" id="IPR020095">
    <property type="entry name" value="PsdUridine_synth_TruA_C"/>
</dbReference>
<feature type="compositionally biased region" description="Acidic residues" evidence="16">
    <location>
        <begin position="347"/>
        <end position="357"/>
    </location>
</feature>
<dbReference type="EMBL" id="CP042196">
    <property type="protein sequence ID" value="QDS74705.1"/>
    <property type="molecule type" value="Genomic_DNA"/>
</dbReference>
<dbReference type="InterPro" id="IPR020094">
    <property type="entry name" value="TruA/RsuA/RluB/E/F_N"/>
</dbReference>
<dbReference type="NCBIfam" id="TIGR00071">
    <property type="entry name" value="hisT_truA"/>
    <property type="match status" value="1"/>
</dbReference>
<feature type="binding site" evidence="15">
    <location>
        <position position="265"/>
    </location>
    <ligand>
        <name>substrate</name>
    </ligand>
</feature>
<keyword evidence="6" id="KW-0819">tRNA processing</keyword>
<evidence type="ECO:0000256" key="14">
    <source>
        <dbReference type="PIRSR" id="PIRSR641708-1"/>
    </source>
</evidence>
<dbReference type="PANTHER" id="PTHR11142:SF4">
    <property type="entry name" value="PSEUDOURIDYLATE SYNTHASE 1 HOMOLOG"/>
    <property type="match status" value="1"/>
</dbReference>
<keyword evidence="5" id="KW-0507">mRNA processing</keyword>
<keyword evidence="8" id="KW-0539">Nucleus</keyword>
<dbReference type="InterPro" id="IPR041708">
    <property type="entry name" value="PUS1/PUS2-like"/>
</dbReference>
<evidence type="ECO:0000256" key="13">
    <source>
        <dbReference type="ARBA" id="ARBA00080858"/>
    </source>
</evidence>
<evidence type="ECO:0000256" key="6">
    <source>
        <dbReference type="ARBA" id="ARBA00022694"/>
    </source>
</evidence>
<proteinExistence type="inferred from homology"/>
<dbReference type="GO" id="GO:0031119">
    <property type="term" value="P:tRNA pseudouridine synthesis"/>
    <property type="evidence" value="ECO:0007669"/>
    <property type="project" value="InterPro"/>
</dbReference>
<comment type="similarity">
    <text evidence="4">Belongs to the tRNA pseudouridine synthase TruA family.</text>
</comment>
<evidence type="ECO:0000256" key="9">
    <source>
        <dbReference type="ARBA" id="ARBA00036943"/>
    </source>
</evidence>
<dbReference type="GO" id="GO:0003723">
    <property type="term" value="F:RNA binding"/>
    <property type="evidence" value="ECO:0007669"/>
    <property type="project" value="InterPro"/>
</dbReference>
<dbReference type="GO" id="GO:0031120">
    <property type="term" value="P:snRNA pseudouridine synthesis"/>
    <property type="evidence" value="ECO:0007669"/>
    <property type="project" value="UniProtKB-ARBA"/>
</dbReference>
<dbReference type="OrthoDB" id="10256309at2759"/>
<evidence type="ECO:0000256" key="11">
    <source>
        <dbReference type="ARBA" id="ARBA00073968"/>
    </source>
</evidence>
<dbReference type="InterPro" id="IPR020097">
    <property type="entry name" value="PsdUridine_synth_TruA_a/b_dom"/>
</dbReference>